<dbReference type="InterPro" id="IPR010619">
    <property type="entry name" value="ThrE-like_N"/>
</dbReference>
<dbReference type="STRING" id="1754191.A0A1Y1UVK5"/>
<dbReference type="GO" id="GO:0016020">
    <property type="term" value="C:membrane"/>
    <property type="evidence" value="ECO:0007669"/>
    <property type="project" value="UniProtKB-SubCell"/>
</dbReference>
<feature type="transmembrane region" description="Helical" evidence="7">
    <location>
        <begin position="1071"/>
        <end position="1091"/>
    </location>
</feature>
<dbReference type="PANTHER" id="PTHR31082:SF4">
    <property type="entry name" value="PHEROMONE-REGULATED MEMBRANE PROTEIN 10"/>
    <property type="match status" value="1"/>
</dbReference>
<evidence type="ECO:0008006" key="12">
    <source>
        <dbReference type="Google" id="ProtNLM"/>
    </source>
</evidence>
<evidence type="ECO:0000256" key="6">
    <source>
        <dbReference type="SAM" id="MobiDB-lite"/>
    </source>
</evidence>
<keyword evidence="4 7" id="KW-0472">Membrane</keyword>
<protein>
    <recommendedName>
        <fullName evidence="12">Threonine/serine exporter-like N-terminal domain-containing protein</fullName>
    </recommendedName>
</protein>
<feature type="transmembrane region" description="Helical" evidence="7">
    <location>
        <begin position="909"/>
        <end position="928"/>
    </location>
</feature>
<feature type="transmembrane region" description="Helical" evidence="7">
    <location>
        <begin position="993"/>
        <end position="1013"/>
    </location>
</feature>
<feature type="region of interest" description="Disordered" evidence="6">
    <location>
        <begin position="316"/>
        <end position="352"/>
    </location>
</feature>
<comment type="caution">
    <text evidence="10">The sequence shown here is derived from an EMBL/GenBank/DDBJ whole genome shotgun (WGS) entry which is preliminary data.</text>
</comment>
<comment type="similarity">
    <text evidence="5">Belongs to the ThrE exporter (TC 2.A.79) family.</text>
</comment>
<evidence type="ECO:0000313" key="11">
    <source>
        <dbReference type="Proteomes" id="UP000193719"/>
    </source>
</evidence>
<accession>A0A1Y1UVK5</accession>
<dbReference type="Pfam" id="PF12821">
    <property type="entry name" value="ThrE_2"/>
    <property type="match status" value="1"/>
</dbReference>
<evidence type="ECO:0000259" key="8">
    <source>
        <dbReference type="Pfam" id="PF06738"/>
    </source>
</evidence>
<feature type="domain" description="Threonine/serine exporter-like N-terminal" evidence="8">
    <location>
        <begin position="889"/>
        <end position="1044"/>
    </location>
</feature>
<evidence type="ECO:0000256" key="1">
    <source>
        <dbReference type="ARBA" id="ARBA00004141"/>
    </source>
</evidence>
<comment type="subcellular location">
    <subcellularLocation>
        <location evidence="1">Membrane</location>
        <topology evidence="1">Multi-pass membrane protein</topology>
    </subcellularLocation>
</comment>
<feature type="compositionally biased region" description="Polar residues" evidence="6">
    <location>
        <begin position="89"/>
        <end position="125"/>
    </location>
</feature>
<dbReference type="OrthoDB" id="413008at2759"/>
<keyword evidence="11" id="KW-1185">Reference proteome</keyword>
<evidence type="ECO:0000256" key="3">
    <source>
        <dbReference type="ARBA" id="ARBA00022989"/>
    </source>
</evidence>
<proteinExistence type="inferred from homology"/>
<evidence type="ECO:0000256" key="4">
    <source>
        <dbReference type="ARBA" id="ARBA00023136"/>
    </source>
</evidence>
<feature type="compositionally biased region" description="Basic and acidic residues" evidence="6">
    <location>
        <begin position="528"/>
        <end position="544"/>
    </location>
</feature>
<feature type="domain" description="Threonine/serine exporter-like N-terminal" evidence="8">
    <location>
        <begin position="652"/>
        <end position="736"/>
    </location>
</feature>
<dbReference type="Pfam" id="PF06738">
    <property type="entry name" value="ThrE"/>
    <property type="match status" value="2"/>
</dbReference>
<reference evidence="10 11" key="2">
    <citation type="submission" date="2016-08" db="EMBL/GenBank/DDBJ databases">
        <title>Pervasive Adenine N6-methylation of Active Genes in Fungi.</title>
        <authorList>
            <consortium name="DOE Joint Genome Institute"/>
            <person name="Mondo S.J."/>
            <person name="Dannebaum R.O."/>
            <person name="Kuo R.C."/>
            <person name="Labutti K."/>
            <person name="Haridas S."/>
            <person name="Kuo A."/>
            <person name="Salamov A."/>
            <person name="Ahrendt S.R."/>
            <person name="Lipzen A."/>
            <person name="Sullivan W."/>
            <person name="Andreopoulos W.B."/>
            <person name="Clum A."/>
            <person name="Lindquist E."/>
            <person name="Daum C."/>
            <person name="Ramamoorthy G.K."/>
            <person name="Gryganskyi A."/>
            <person name="Culley D."/>
            <person name="Magnuson J.K."/>
            <person name="James T.Y."/>
            <person name="O'Malley M.A."/>
            <person name="Stajich J.E."/>
            <person name="Spatafora J.W."/>
            <person name="Visel A."/>
            <person name="Grigoriev I.V."/>
        </authorList>
    </citation>
    <scope>NUCLEOTIDE SEQUENCE [LARGE SCALE GENOMIC DNA]</scope>
    <source>
        <strain evidence="11">finn</strain>
    </source>
</reference>
<feature type="compositionally biased region" description="Polar residues" evidence="6">
    <location>
        <begin position="15"/>
        <end position="62"/>
    </location>
</feature>
<feature type="transmembrane region" description="Helical" evidence="7">
    <location>
        <begin position="1184"/>
        <end position="1207"/>
    </location>
</feature>
<feature type="compositionally biased region" description="Acidic residues" evidence="6">
    <location>
        <begin position="510"/>
        <end position="527"/>
    </location>
</feature>
<feature type="domain" description="Threonine/Serine exporter ThrE" evidence="9">
    <location>
        <begin position="1083"/>
        <end position="1203"/>
    </location>
</feature>
<dbReference type="EMBL" id="MCFH01000081">
    <property type="protein sequence ID" value="ORX41640.1"/>
    <property type="molecule type" value="Genomic_DNA"/>
</dbReference>
<sequence>MDISDFNNKGKKPMNINNLKSYNTQHIPKNTKSPNTQIYSPQPFSPLSYNSQTNSPQPFTPLSYNSASYSQSFSPLHPSRPNTPKRPKTPNQFSPRSLNNSPFDITTNSSVSSPMNSNIHHSNSTSKLYIRNNNHIPMTMISNINNPNSLCPPSYPYNNGKHSNKKQAVHTVYQHARKVVNDDNNEAVEISEVTQQLYKVKGSDMQHGETSLYSFTTYTSNDKKKIKHTHSNIEIHSFLSDNSSDGSDSITSPLVNMKNNLSPYGDNNNHVKPYINCIPSQGSLEENDHKDCDEDDTPKIYNIPLNDTINTTTYHRKCSSDYGRNNTENYNRPNNIQNKNKNSTRKNSLPYNESISINHRKHSSDYGRYCNTGNNYPTEYDNNSISIVVRNPNNNIISPTSDFSEESYREDYNNIESPSGSYSVFSTTYQKKSNIKDDPYINDEDNTSNFSLHQSQASTLNSIMVSQNTSYDQDAEIINVDESQIYKVNNRNRKKHKTTTTTTTTYEIIEDIDDDDDDDDDDEDDNNNNDKDSDSKNEEVNQRTVEKYVRFSNFPFQYRRQTPPRGLLTGPSENEVITDKSTLSYQINLRKSSWHTSFFENRGRQPSSSMFSIPRYQPEKPSNLDNFEDDESFDSLEDINCYHILYQFDKEDFIVRLGKALYLYGSPTFRTECTLRSVSKLLGLQGEFASFPTLILLSFSNYNNNETLNSESHLLLTPTGYNLGKLEEVVQITYELKLAIREIQSKFNKNKGDKETKQKDEKSDKKSKRKSNKKDKQKGKKDKKEDDQDSVVIDIEKSNSISDIHHISRNGQSSSNNDIENEKVYEENDITVYSVDDIQDKEEGFRHEDKEKEESGNEDNYLSSRIKDKIQNIDNDSNISLEKCEKEVLTSAINKLDYVIGKPPSFGSVFWQFFSYVVAAATASPILFGGTWLDSIVSGFVGLIVGIITYYEPLFFTSHSHLVELLASLGASATLRIIQGIFPKYCVNFTADILSAVLYLLPGLNFTIGFIELASRNMISGTVRLIHSLVTSFMMGAGITIGVHMTKFITVPIVLDSSTTQTCQIVASPSTYWYILMFPLLGISLNMMFYANASQFPIMVFTTLISYIITLIGNKFELPNEVSIIIAALAVGIVSNVYAKLRKKLAIIPIIIGVLLLVPGSVGVKGSLAFLIDQNFETGIQFTISMFTVSMWITIGVFLSNLIVFPFKNPEHMGLMTL</sequence>
<feature type="compositionally biased region" description="Basic residues" evidence="6">
    <location>
        <begin position="765"/>
        <end position="781"/>
    </location>
</feature>
<evidence type="ECO:0000259" key="9">
    <source>
        <dbReference type="Pfam" id="PF12821"/>
    </source>
</evidence>
<dbReference type="Proteomes" id="UP000193719">
    <property type="component" value="Unassembled WGS sequence"/>
</dbReference>
<evidence type="ECO:0000313" key="10">
    <source>
        <dbReference type="EMBL" id="ORX41640.1"/>
    </source>
</evidence>
<keyword evidence="3 7" id="KW-1133">Transmembrane helix</keyword>
<organism evidence="10 11">
    <name type="scientific">Piromyces finnis</name>
    <dbReference type="NCBI Taxonomy" id="1754191"/>
    <lineage>
        <taxon>Eukaryota</taxon>
        <taxon>Fungi</taxon>
        <taxon>Fungi incertae sedis</taxon>
        <taxon>Chytridiomycota</taxon>
        <taxon>Chytridiomycota incertae sedis</taxon>
        <taxon>Neocallimastigomycetes</taxon>
        <taxon>Neocallimastigales</taxon>
        <taxon>Neocallimastigaceae</taxon>
        <taxon>Piromyces</taxon>
    </lineage>
</organism>
<evidence type="ECO:0000256" key="2">
    <source>
        <dbReference type="ARBA" id="ARBA00022692"/>
    </source>
</evidence>
<dbReference type="PANTHER" id="PTHR31082">
    <property type="entry name" value="PHEROMONE-REGULATED MEMBRANE PROTEIN 10"/>
    <property type="match status" value="1"/>
</dbReference>
<feature type="transmembrane region" description="Helical" evidence="7">
    <location>
        <begin position="1098"/>
        <end position="1116"/>
    </location>
</feature>
<feature type="transmembrane region" description="Helical" evidence="7">
    <location>
        <begin position="1122"/>
        <end position="1139"/>
    </location>
</feature>
<feature type="transmembrane region" description="Helical" evidence="7">
    <location>
        <begin position="1146"/>
        <end position="1172"/>
    </location>
</feature>
<reference evidence="10 11" key="1">
    <citation type="submission" date="2016-08" db="EMBL/GenBank/DDBJ databases">
        <title>Genomes of anaerobic fungi encode conserved fungal cellulosomes for biomass hydrolysis.</title>
        <authorList>
            <consortium name="DOE Joint Genome Institute"/>
            <person name="Haitjema C.H."/>
            <person name="Gilmore S.P."/>
            <person name="Henske J.K."/>
            <person name="Solomon K.V."/>
            <person name="De Groot R."/>
            <person name="Kuo A."/>
            <person name="Mondo S.J."/>
            <person name="Salamov A.A."/>
            <person name="Labutti K."/>
            <person name="Zhao Z."/>
            <person name="Chiniquy J."/>
            <person name="Barry K."/>
            <person name="Brewer H.M."/>
            <person name="Purvine S.O."/>
            <person name="Wright A.T."/>
            <person name="Boxma B."/>
            <person name="Van Alen T."/>
            <person name="Hackstein J.H."/>
            <person name="Baker S.E."/>
            <person name="Grigoriev I.V."/>
            <person name="O'Malley M.A."/>
        </authorList>
    </citation>
    <scope>NUCLEOTIDE SEQUENCE [LARGE SCALE GENOMIC DNA]</scope>
    <source>
        <strain evidence="11">finn</strain>
    </source>
</reference>
<feature type="compositionally biased region" description="Basic and acidic residues" evidence="6">
    <location>
        <begin position="750"/>
        <end position="764"/>
    </location>
</feature>
<dbReference type="InterPro" id="IPR051361">
    <property type="entry name" value="ThrE/Ser_Exporter"/>
</dbReference>
<evidence type="ECO:0000256" key="7">
    <source>
        <dbReference type="SAM" id="Phobius"/>
    </source>
</evidence>
<feature type="compositionally biased region" description="Low complexity" evidence="6">
    <location>
        <begin position="325"/>
        <end position="341"/>
    </location>
</feature>
<feature type="region of interest" description="Disordered" evidence="6">
    <location>
        <begin position="750"/>
        <end position="794"/>
    </location>
</feature>
<evidence type="ECO:0000256" key="5">
    <source>
        <dbReference type="ARBA" id="ARBA00034125"/>
    </source>
</evidence>
<keyword evidence="2 7" id="KW-0812">Transmembrane</keyword>
<name>A0A1Y1UVK5_9FUNG</name>
<gene>
    <name evidence="10" type="ORF">BCR36DRAFT_363868</name>
</gene>
<dbReference type="InterPro" id="IPR024528">
    <property type="entry name" value="ThrE_2"/>
</dbReference>
<feature type="region of interest" description="Disordered" evidence="6">
    <location>
        <begin position="510"/>
        <end position="544"/>
    </location>
</feature>
<feature type="transmembrane region" description="Helical" evidence="7">
    <location>
        <begin position="935"/>
        <end position="951"/>
    </location>
</feature>
<feature type="transmembrane region" description="Helical" evidence="7">
    <location>
        <begin position="1025"/>
        <end position="1051"/>
    </location>
</feature>
<feature type="compositionally biased region" description="Low complexity" evidence="6">
    <location>
        <begin position="63"/>
        <end position="74"/>
    </location>
</feature>
<dbReference type="AlphaFoldDB" id="A0A1Y1UVK5"/>
<dbReference type="GO" id="GO:0022857">
    <property type="term" value="F:transmembrane transporter activity"/>
    <property type="evidence" value="ECO:0007669"/>
    <property type="project" value="InterPro"/>
</dbReference>
<feature type="region of interest" description="Disordered" evidence="6">
    <location>
        <begin position="1"/>
        <end position="125"/>
    </location>
</feature>